<gene>
    <name evidence="2" type="ORF">MNBD_BACTEROID06-251</name>
</gene>
<feature type="domain" description="YdhG-like" evidence="1">
    <location>
        <begin position="40"/>
        <end position="134"/>
    </location>
</feature>
<dbReference type="Gene3D" id="3.90.1150.200">
    <property type="match status" value="1"/>
</dbReference>
<proteinExistence type="predicted"/>
<dbReference type="InterPro" id="IPR014922">
    <property type="entry name" value="YdhG-like"/>
</dbReference>
<accession>A0A3B0UKW7</accession>
<dbReference type="AlphaFoldDB" id="A0A3B0UKW7"/>
<organism evidence="2">
    <name type="scientific">hydrothermal vent metagenome</name>
    <dbReference type="NCBI Taxonomy" id="652676"/>
    <lineage>
        <taxon>unclassified sequences</taxon>
        <taxon>metagenomes</taxon>
        <taxon>ecological metagenomes</taxon>
    </lineage>
</organism>
<evidence type="ECO:0000259" key="1">
    <source>
        <dbReference type="Pfam" id="PF08818"/>
    </source>
</evidence>
<evidence type="ECO:0000313" key="2">
    <source>
        <dbReference type="EMBL" id="VAW28963.1"/>
    </source>
</evidence>
<name>A0A3B0UKW7_9ZZZZ</name>
<sequence length="150" mass="17762">MKSQSVLWRTLRLKAERQNSSTIMLRNIDNYFLNLPEPNRSCMQALRDYILSLHPEITEAWKYRLPFFLYKGKMFCYFWADKKTGLPYIGIVEGININHPMLEQGNRKRMKILRISPEADLPIEVIEEVLTEAMKFYKKTSINSLLSKNK</sequence>
<dbReference type="EMBL" id="UOES01000488">
    <property type="protein sequence ID" value="VAW28963.1"/>
    <property type="molecule type" value="Genomic_DNA"/>
</dbReference>
<reference evidence="2" key="1">
    <citation type="submission" date="2018-06" db="EMBL/GenBank/DDBJ databases">
        <authorList>
            <person name="Zhirakovskaya E."/>
        </authorList>
    </citation>
    <scope>NUCLEOTIDE SEQUENCE</scope>
</reference>
<dbReference type="Pfam" id="PF08818">
    <property type="entry name" value="DUF1801"/>
    <property type="match status" value="1"/>
</dbReference>
<dbReference type="SUPFAM" id="SSF159888">
    <property type="entry name" value="YdhG-like"/>
    <property type="match status" value="1"/>
</dbReference>
<protein>
    <recommendedName>
        <fullName evidence="1">YdhG-like domain-containing protein</fullName>
    </recommendedName>
</protein>